<gene>
    <name evidence="1" type="ORF">EIN_341630</name>
</gene>
<protein>
    <recommendedName>
        <fullName evidence="3">TIGR02757 family protein</fullName>
    </recommendedName>
</protein>
<reference evidence="1 2" key="1">
    <citation type="submission" date="2012-10" db="EMBL/GenBank/DDBJ databases">
        <authorList>
            <person name="Zafar N."/>
            <person name="Inman J."/>
            <person name="Hall N."/>
            <person name="Lorenzi H."/>
            <person name="Caler E."/>
        </authorList>
    </citation>
    <scope>NUCLEOTIDE SEQUENCE [LARGE SCALE GENOMIC DNA]</scope>
    <source>
        <strain evidence="1 2">IP1</strain>
    </source>
</reference>
<dbReference type="KEGG" id="eiv:EIN_341630"/>
<dbReference type="NCBIfam" id="TIGR02757">
    <property type="entry name" value="TIGR02757 family protein"/>
    <property type="match status" value="1"/>
</dbReference>
<dbReference type="Pfam" id="PF09674">
    <property type="entry name" value="DUF2400"/>
    <property type="match status" value="1"/>
</dbReference>
<proteinExistence type="predicted"/>
<evidence type="ECO:0000313" key="1">
    <source>
        <dbReference type="EMBL" id="ELP94765.1"/>
    </source>
</evidence>
<accession>A0A0A1UDT5</accession>
<dbReference type="OrthoDB" id="10637969at2759"/>
<name>A0A0A1UDT5_ENTIV</name>
<sequence>MKTKKEEVDKFLLKYAKEYHTKEFIKSDPIQFPHRYLRKQDIEISGFVTSFLSFGSRPLIIKAAESVDVLFSKAPLEYVKGEKWREDFIGNETFYRTISKGRMRELFEWLHMIYTTNESMEDAIQTLEGTPMERLCTLFGVTSNAPQKKVNMFLRWMIRKDSEVDFGIWKSFSQQDLLIPLDTHVSQIACQIGLTKSKSYSLSNARTITKELNIVFPGDPCLGDFALFGFGVNEQN</sequence>
<dbReference type="RefSeq" id="XP_004261536.1">
    <property type="nucleotide sequence ID" value="XM_004261488.1"/>
</dbReference>
<dbReference type="Proteomes" id="UP000014680">
    <property type="component" value="Unassembled WGS sequence"/>
</dbReference>
<evidence type="ECO:0008006" key="3">
    <source>
        <dbReference type="Google" id="ProtNLM"/>
    </source>
</evidence>
<dbReference type="InterPro" id="IPR014127">
    <property type="entry name" value="CHP02757"/>
</dbReference>
<dbReference type="EMBL" id="KB206175">
    <property type="protein sequence ID" value="ELP94765.1"/>
    <property type="molecule type" value="Genomic_DNA"/>
</dbReference>
<keyword evidence="2" id="KW-1185">Reference proteome</keyword>
<dbReference type="AlphaFoldDB" id="A0A0A1UDT5"/>
<evidence type="ECO:0000313" key="2">
    <source>
        <dbReference type="Proteomes" id="UP000014680"/>
    </source>
</evidence>
<dbReference type="GeneID" id="14893712"/>
<dbReference type="VEuPathDB" id="AmoebaDB:EIN_341630"/>
<organism evidence="1 2">
    <name type="scientific">Entamoeba invadens IP1</name>
    <dbReference type="NCBI Taxonomy" id="370355"/>
    <lineage>
        <taxon>Eukaryota</taxon>
        <taxon>Amoebozoa</taxon>
        <taxon>Evosea</taxon>
        <taxon>Archamoebae</taxon>
        <taxon>Mastigamoebida</taxon>
        <taxon>Entamoebidae</taxon>
        <taxon>Entamoeba</taxon>
    </lineage>
</organism>